<evidence type="ECO:0000256" key="1">
    <source>
        <dbReference type="SAM" id="Phobius"/>
    </source>
</evidence>
<feature type="transmembrane region" description="Helical" evidence="1">
    <location>
        <begin position="45"/>
        <end position="65"/>
    </location>
</feature>
<reference evidence="2 3" key="1">
    <citation type="submission" date="2021-01" db="EMBL/GenBank/DDBJ databases">
        <title>Complete genome sequence of Erwinia rhapontici MAFF 311153.</title>
        <authorList>
            <person name="Morohoshi T."/>
            <person name="Someya N."/>
        </authorList>
    </citation>
    <scope>NUCLEOTIDE SEQUENCE [LARGE SCALE GENOMIC DNA]</scope>
    <source>
        <strain evidence="2 3">MAFF 311153</strain>
        <plasmid evidence="2 3">pERA53</plasmid>
    </source>
</reference>
<dbReference type="EMBL" id="AP024330">
    <property type="protein sequence ID" value="BCQ37370.1"/>
    <property type="molecule type" value="Genomic_DNA"/>
</dbReference>
<feature type="transmembrane region" description="Helical" evidence="1">
    <location>
        <begin position="124"/>
        <end position="144"/>
    </location>
</feature>
<evidence type="ECO:0000313" key="3">
    <source>
        <dbReference type="Proteomes" id="UP000677515"/>
    </source>
</evidence>
<name>A0ABN6DTP6_ERWRD</name>
<sequence length="155" mass="16747">MDIILVFFVIPIVAWIINMFAACHVIEKNCLARGESPPPTVGQTLAKYTVVTAIMVAVYSGILLLLGPGLGRALLMMTAKLGPAAPIWICVAFAAVFFVWEIYRHKAIPHGHLLSGANEIGLGALAISVVVWTAAILAAVGYILKHVFWSNVYYL</sequence>
<feature type="transmembrane region" description="Helical" evidence="1">
    <location>
        <begin position="6"/>
        <end position="25"/>
    </location>
</feature>
<accession>A0ABN6DTP6</accession>
<keyword evidence="1" id="KW-0812">Transmembrane</keyword>
<proteinExistence type="predicted"/>
<keyword evidence="1" id="KW-0472">Membrane</keyword>
<protein>
    <submittedName>
        <fullName evidence="2">Uncharacterized protein</fullName>
    </submittedName>
</protein>
<evidence type="ECO:0000313" key="2">
    <source>
        <dbReference type="EMBL" id="BCQ37370.1"/>
    </source>
</evidence>
<keyword evidence="2" id="KW-0614">Plasmid</keyword>
<dbReference type="RefSeq" id="WP_213202487.1">
    <property type="nucleotide sequence ID" value="NZ_AP024330.1"/>
</dbReference>
<geneLocation type="plasmid" evidence="2 3">
    <name>pERA53</name>
</geneLocation>
<keyword evidence="1" id="KW-1133">Transmembrane helix</keyword>
<feature type="transmembrane region" description="Helical" evidence="1">
    <location>
        <begin position="85"/>
        <end position="103"/>
    </location>
</feature>
<dbReference type="Proteomes" id="UP000677515">
    <property type="component" value="Plasmid pERA53"/>
</dbReference>
<organism evidence="2 3">
    <name type="scientific">Erwinia rhapontici</name>
    <name type="common">Pectobacterium rhapontici</name>
    <dbReference type="NCBI Taxonomy" id="55212"/>
    <lineage>
        <taxon>Bacteria</taxon>
        <taxon>Pseudomonadati</taxon>
        <taxon>Pseudomonadota</taxon>
        <taxon>Gammaproteobacteria</taxon>
        <taxon>Enterobacterales</taxon>
        <taxon>Erwiniaceae</taxon>
        <taxon>Erwinia</taxon>
    </lineage>
</organism>
<keyword evidence="3" id="KW-1185">Reference proteome</keyword>
<gene>
    <name evidence="2" type="ORF">ERHA53_47130</name>
</gene>